<evidence type="ECO:0000256" key="1">
    <source>
        <dbReference type="ARBA" id="ARBA00006581"/>
    </source>
</evidence>
<dbReference type="InterPro" id="IPR033704">
    <property type="entry name" value="dUTPase_trimeric"/>
</dbReference>
<dbReference type="SUPFAM" id="SSF51283">
    <property type="entry name" value="dUTPase-like"/>
    <property type="match status" value="1"/>
</dbReference>
<evidence type="ECO:0000256" key="3">
    <source>
        <dbReference type="ARBA" id="ARBA00022801"/>
    </source>
</evidence>
<keyword evidence="3" id="KW-0378">Hydrolase</keyword>
<dbReference type="EC" id="3.6.1.23" evidence="2"/>
<dbReference type="PANTHER" id="PTHR11241:SF0">
    <property type="entry name" value="DEOXYURIDINE 5'-TRIPHOSPHATE NUCLEOTIDOHYDROLASE"/>
    <property type="match status" value="1"/>
</dbReference>
<dbReference type="InterPro" id="IPR008181">
    <property type="entry name" value="dUTPase"/>
</dbReference>
<organism evidence="6">
    <name type="scientific">Caudovirales sp. ctSH72</name>
    <dbReference type="NCBI Taxonomy" id="2826773"/>
    <lineage>
        <taxon>Viruses</taxon>
        <taxon>Duplodnaviria</taxon>
        <taxon>Heunggongvirae</taxon>
        <taxon>Uroviricota</taxon>
        <taxon>Caudoviricetes</taxon>
    </lineage>
</organism>
<dbReference type="Gene3D" id="2.70.40.10">
    <property type="match status" value="1"/>
</dbReference>
<comment type="similarity">
    <text evidence="1">Belongs to the dUTPase family.</text>
</comment>
<dbReference type="GO" id="GO:0006226">
    <property type="term" value="P:dUMP biosynthetic process"/>
    <property type="evidence" value="ECO:0007669"/>
    <property type="project" value="InterPro"/>
</dbReference>
<evidence type="ECO:0000313" key="6">
    <source>
        <dbReference type="EMBL" id="DAE20534.1"/>
    </source>
</evidence>
<accession>A0A8S5QMR6</accession>
<name>A0A8S5QMR6_9CAUD</name>
<reference evidence="6" key="1">
    <citation type="journal article" date="2021" name="Proc. Natl. Acad. Sci. U.S.A.">
        <title>A Catalog of Tens of Thousands of Viruses from Human Metagenomes Reveals Hidden Associations with Chronic Diseases.</title>
        <authorList>
            <person name="Tisza M.J."/>
            <person name="Buck C.B."/>
        </authorList>
    </citation>
    <scope>NUCLEOTIDE SEQUENCE</scope>
    <source>
        <strain evidence="6">CtSH72</strain>
    </source>
</reference>
<dbReference type="GO" id="GO:0046081">
    <property type="term" value="P:dUTP catabolic process"/>
    <property type="evidence" value="ECO:0007669"/>
    <property type="project" value="InterPro"/>
</dbReference>
<dbReference type="EMBL" id="BK015697">
    <property type="protein sequence ID" value="DAE20534.1"/>
    <property type="molecule type" value="Genomic_DNA"/>
</dbReference>
<dbReference type="InterPro" id="IPR029054">
    <property type="entry name" value="dUTPase-like"/>
</dbReference>
<feature type="domain" description="dUTPase-like" evidence="5">
    <location>
        <begin position="14"/>
        <end position="142"/>
    </location>
</feature>
<protein>
    <recommendedName>
        <fullName evidence="2">dUTP diphosphatase</fullName>
        <ecNumber evidence="2">3.6.1.23</ecNumber>
    </recommendedName>
</protein>
<sequence length="148" mass="16301">MKLPTLKIKKLVDYAVMPKQMTKGSVGLDLAISEGSTFYPHEVIQVFTGLAMAIPKGYHGEVHIRSSWGKRGIRLANCTGIIDSDYRGELVLLVINDTGNVYHAPKGERLAQLVLVKDPAFKIEEVTELDKTERGIGGFGSTDLKEEE</sequence>
<dbReference type="InterPro" id="IPR036157">
    <property type="entry name" value="dUTPase-like_sf"/>
</dbReference>
<keyword evidence="4" id="KW-0546">Nucleotide metabolism</keyword>
<dbReference type="CDD" id="cd07557">
    <property type="entry name" value="trimeric_dUTPase"/>
    <property type="match status" value="1"/>
</dbReference>
<proteinExistence type="inferred from homology"/>
<dbReference type="NCBIfam" id="NF001862">
    <property type="entry name" value="PRK00601.1"/>
    <property type="match status" value="1"/>
</dbReference>
<dbReference type="GO" id="GO:0004170">
    <property type="term" value="F:dUTP diphosphatase activity"/>
    <property type="evidence" value="ECO:0007669"/>
    <property type="project" value="UniProtKB-EC"/>
</dbReference>
<evidence type="ECO:0000256" key="4">
    <source>
        <dbReference type="ARBA" id="ARBA00023080"/>
    </source>
</evidence>
<dbReference type="Pfam" id="PF00692">
    <property type="entry name" value="dUTPase"/>
    <property type="match status" value="1"/>
</dbReference>
<evidence type="ECO:0000259" key="5">
    <source>
        <dbReference type="Pfam" id="PF00692"/>
    </source>
</evidence>
<dbReference type="NCBIfam" id="TIGR00576">
    <property type="entry name" value="dut"/>
    <property type="match status" value="1"/>
</dbReference>
<dbReference type="PANTHER" id="PTHR11241">
    <property type="entry name" value="DEOXYURIDINE 5'-TRIPHOSPHATE NUCLEOTIDOHYDROLASE"/>
    <property type="match status" value="1"/>
</dbReference>
<dbReference type="GO" id="GO:0000287">
    <property type="term" value="F:magnesium ion binding"/>
    <property type="evidence" value="ECO:0007669"/>
    <property type="project" value="InterPro"/>
</dbReference>
<evidence type="ECO:0000256" key="2">
    <source>
        <dbReference type="ARBA" id="ARBA00012379"/>
    </source>
</evidence>